<evidence type="ECO:0000313" key="3">
    <source>
        <dbReference type="EMBL" id="BBM82650.1"/>
    </source>
</evidence>
<keyword evidence="1" id="KW-0812">Transmembrane</keyword>
<feature type="transmembrane region" description="Helical" evidence="1">
    <location>
        <begin position="93"/>
        <end position="112"/>
    </location>
</feature>
<evidence type="ECO:0000259" key="2">
    <source>
        <dbReference type="Pfam" id="PF00892"/>
    </source>
</evidence>
<gene>
    <name evidence="3" type="ORF">UABAM_00993</name>
</gene>
<feature type="domain" description="EamA" evidence="2">
    <location>
        <begin position="12"/>
        <end position="137"/>
    </location>
</feature>
<sequence length="301" mass="34025">MLHIINKYRYHLYLHVIVFIWGFTGILGKLISLKSIPLVWYRMLIASAGLAFFAWFTNKKINIPNKMRILGVGFLIALHWILFFAAIKVSNVSVALVCMSSTPFFTAFLQPLLLRTRLVAYEVILSLFAIFGLYLIFEFEIQFMWGIIFAICSAFLAAVFTIINSRWIKKYAALSISLYEMLGGFLGITITMFAMLYYGSLESIPLPNVNDTVYLLVLGLICTSLAFLVSIEIMKEISPYTVTISVNMEPIYAILLAVAIFGESETMTPGFYLGASIIFATVFANIAIKYYTNLKKRSEIT</sequence>
<dbReference type="OrthoDB" id="9150437at2"/>
<feature type="transmembrane region" description="Helical" evidence="1">
    <location>
        <begin position="12"/>
        <end position="33"/>
    </location>
</feature>
<keyword evidence="1" id="KW-0472">Membrane</keyword>
<dbReference type="PANTHER" id="PTHR22911">
    <property type="entry name" value="ACYL-MALONYL CONDENSING ENZYME-RELATED"/>
    <property type="match status" value="1"/>
</dbReference>
<evidence type="ECO:0000313" key="4">
    <source>
        <dbReference type="Proteomes" id="UP000326354"/>
    </source>
</evidence>
<reference evidence="3 4" key="1">
    <citation type="submission" date="2019-08" db="EMBL/GenBank/DDBJ databases">
        <title>Complete genome sequence of Candidatus Uab amorphum.</title>
        <authorList>
            <person name="Shiratori T."/>
            <person name="Suzuki S."/>
            <person name="Kakizawa Y."/>
            <person name="Ishida K."/>
        </authorList>
    </citation>
    <scope>NUCLEOTIDE SEQUENCE [LARGE SCALE GENOMIC DNA]</scope>
    <source>
        <strain evidence="3 4">SRT547</strain>
    </source>
</reference>
<dbReference type="Proteomes" id="UP000326354">
    <property type="component" value="Chromosome"/>
</dbReference>
<proteinExistence type="predicted"/>
<keyword evidence="1" id="KW-1133">Transmembrane helix</keyword>
<feature type="transmembrane region" description="Helical" evidence="1">
    <location>
        <begin position="240"/>
        <end position="261"/>
    </location>
</feature>
<feature type="transmembrane region" description="Helical" evidence="1">
    <location>
        <begin position="176"/>
        <end position="200"/>
    </location>
</feature>
<feature type="transmembrane region" description="Helical" evidence="1">
    <location>
        <begin position="212"/>
        <end position="233"/>
    </location>
</feature>
<evidence type="ECO:0000256" key="1">
    <source>
        <dbReference type="SAM" id="Phobius"/>
    </source>
</evidence>
<dbReference type="KEGG" id="uam:UABAM_00993"/>
<feature type="transmembrane region" description="Helical" evidence="1">
    <location>
        <begin position="143"/>
        <end position="164"/>
    </location>
</feature>
<dbReference type="RefSeq" id="WP_151966885.1">
    <property type="nucleotide sequence ID" value="NZ_AP019860.1"/>
</dbReference>
<feature type="transmembrane region" description="Helical" evidence="1">
    <location>
        <begin position="69"/>
        <end position="87"/>
    </location>
</feature>
<feature type="transmembrane region" description="Helical" evidence="1">
    <location>
        <begin position="39"/>
        <end position="57"/>
    </location>
</feature>
<feature type="transmembrane region" description="Helical" evidence="1">
    <location>
        <begin position="119"/>
        <end position="137"/>
    </location>
</feature>
<feature type="domain" description="EamA" evidence="2">
    <location>
        <begin position="144"/>
        <end position="283"/>
    </location>
</feature>
<dbReference type="Pfam" id="PF00892">
    <property type="entry name" value="EamA"/>
    <property type="match status" value="2"/>
</dbReference>
<dbReference type="EMBL" id="AP019860">
    <property type="protein sequence ID" value="BBM82650.1"/>
    <property type="molecule type" value="Genomic_DNA"/>
</dbReference>
<protein>
    <submittedName>
        <fullName evidence="3">Permease</fullName>
    </submittedName>
</protein>
<dbReference type="PANTHER" id="PTHR22911:SF79">
    <property type="entry name" value="MOBA-LIKE NTP TRANSFERASE DOMAIN-CONTAINING PROTEIN"/>
    <property type="match status" value="1"/>
</dbReference>
<dbReference type="InterPro" id="IPR037185">
    <property type="entry name" value="EmrE-like"/>
</dbReference>
<dbReference type="InterPro" id="IPR000620">
    <property type="entry name" value="EamA_dom"/>
</dbReference>
<name>A0A5S9IKC8_UABAM</name>
<dbReference type="SUPFAM" id="SSF103481">
    <property type="entry name" value="Multidrug resistance efflux transporter EmrE"/>
    <property type="match status" value="2"/>
</dbReference>
<keyword evidence="4" id="KW-1185">Reference proteome</keyword>
<organism evidence="3 4">
    <name type="scientific">Uabimicrobium amorphum</name>
    <dbReference type="NCBI Taxonomy" id="2596890"/>
    <lineage>
        <taxon>Bacteria</taxon>
        <taxon>Pseudomonadati</taxon>
        <taxon>Planctomycetota</taxon>
        <taxon>Candidatus Uabimicrobiia</taxon>
        <taxon>Candidatus Uabimicrobiales</taxon>
        <taxon>Candidatus Uabimicrobiaceae</taxon>
        <taxon>Candidatus Uabimicrobium</taxon>
    </lineage>
</organism>
<accession>A0A5S9IKC8</accession>
<dbReference type="AlphaFoldDB" id="A0A5S9IKC8"/>
<dbReference type="GO" id="GO:0016020">
    <property type="term" value="C:membrane"/>
    <property type="evidence" value="ECO:0007669"/>
    <property type="project" value="InterPro"/>
</dbReference>
<feature type="transmembrane region" description="Helical" evidence="1">
    <location>
        <begin position="267"/>
        <end position="288"/>
    </location>
</feature>